<feature type="region of interest" description="Disordered" evidence="1">
    <location>
        <begin position="114"/>
        <end position="231"/>
    </location>
</feature>
<dbReference type="GeneID" id="20526433"/>
<evidence type="ECO:0000313" key="2">
    <source>
        <dbReference type="EMBL" id="KCV72312.1"/>
    </source>
</evidence>
<protein>
    <submittedName>
        <fullName evidence="2">Uncharacterized protein</fullName>
    </submittedName>
</protein>
<dbReference type="OMA" id="HKNRHVF"/>
<keyword evidence="3" id="KW-1185">Reference proteome</keyword>
<feature type="compositionally biased region" description="Acidic residues" evidence="1">
    <location>
        <begin position="173"/>
        <end position="217"/>
    </location>
</feature>
<feature type="compositionally biased region" description="Basic and acidic residues" evidence="1">
    <location>
        <begin position="114"/>
        <end position="147"/>
    </location>
</feature>
<feature type="compositionally biased region" description="Basic residues" evidence="1">
    <location>
        <begin position="12"/>
        <end position="23"/>
    </location>
</feature>
<dbReference type="InterPro" id="IPR019351">
    <property type="entry name" value="DUF2039"/>
</dbReference>
<gene>
    <name evidence="2" type="ORF">H696_01708</name>
</gene>
<evidence type="ECO:0000313" key="3">
    <source>
        <dbReference type="Proteomes" id="UP000030693"/>
    </source>
</evidence>
<dbReference type="EMBL" id="KB932202">
    <property type="protein sequence ID" value="KCV72312.1"/>
    <property type="molecule type" value="Genomic_DNA"/>
</dbReference>
<dbReference type="AlphaFoldDB" id="A0A058ZFR1"/>
<name>A0A058ZFR1_FONAL</name>
<dbReference type="Pfam" id="PF10217">
    <property type="entry name" value="DUF2039"/>
    <property type="match status" value="1"/>
</dbReference>
<dbReference type="PANTHER" id="PTHR22876:SF5">
    <property type="entry name" value="CHROMOSOME 9 OPEN READING FRAME 85"/>
    <property type="match status" value="1"/>
</dbReference>
<reference evidence="2" key="1">
    <citation type="submission" date="2013-04" db="EMBL/GenBank/DDBJ databases">
        <title>The Genome Sequence of Fonticula alba ATCC 38817.</title>
        <authorList>
            <consortium name="The Broad Institute Genomics Platform"/>
            <person name="Russ C."/>
            <person name="Cuomo C."/>
            <person name="Burger G."/>
            <person name="Gray M.W."/>
            <person name="Holland P.W.H."/>
            <person name="King N."/>
            <person name="Lang F.B.F."/>
            <person name="Roger A.J."/>
            <person name="Ruiz-Trillo I."/>
            <person name="Brown M."/>
            <person name="Walker B."/>
            <person name="Young S."/>
            <person name="Zeng Q."/>
            <person name="Gargeya S."/>
            <person name="Fitzgerald M."/>
            <person name="Haas B."/>
            <person name="Abouelleil A."/>
            <person name="Allen A.W."/>
            <person name="Alvarado L."/>
            <person name="Arachchi H.M."/>
            <person name="Berlin A.M."/>
            <person name="Chapman S.B."/>
            <person name="Gainer-Dewar J."/>
            <person name="Goldberg J."/>
            <person name="Griggs A."/>
            <person name="Gujja S."/>
            <person name="Hansen M."/>
            <person name="Howarth C."/>
            <person name="Imamovic A."/>
            <person name="Ireland A."/>
            <person name="Larimer J."/>
            <person name="McCowan C."/>
            <person name="Murphy C."/>
            <person name="Pearson M."/>
            <person name="Poon T.W."/>
            <person name="Priest M."/>
            <person name="Roberts A."/>
            <person name="Saif S."/>
            <person name="Shea T."/>
            <person name="Sisk P."/>
            <person name="Sykes S."/>
            <person name="Wortman J."/>
            <person name="Nusbaum C."/>
            <person name="Birren B."/>
        </authorList>
    </citation>
    <scope>NUCLEOTIDE SEQUENCE [LARGE SCALE GENOMIC DNA]</scope>
    <source>
        <strain evidence="2">ATCC 38817</strain>
    </source>
</reference>
<dbReference type="Proteomes" id="UP000030693">
    <property type="component" value="Unassembled WGS sequence"/>
</dbReference>
<feature type="region of interest" description="Disordered" evidence="1">
    <location>
        <begin position="1"/>
        <end position="23"/>
    </location>
</feature>
<dbReference type="eggNOG" id="KOG3241">
    <property type="taxonomic scope" value="Eukaryota"/>
</dbReference>
<evidence type="ECO:0000256" key="1">
    <source>
        <dbReference type="SAM" id="MobiDB-lite"/>
    </source>
</evidence>
<dbReference type="OrthoDB" id="250548at2759"/>
<accession>A0A058ZFR1</accession>
<organism evidence="2">
    <name type="scientific">Fonticula alba</name>
    <name type="common">Slime mold</name>
    <dbReference type="NCBI Taxonomy" id="691883"/>
    <lineage>
        <taxon>Eukaryota</taxon>
        <taxon>Rotosphaerida</taxon>
        <taxon>Fonticulaceae</taxon>
        <taxon>Fonticula</taxon>
    </lineage>
</organism>
<dbReference type="RefSeq" id="XP_009493890.1">
    <property type="nucleotide sequence ID" value="XM_009495615.1"/>
</dbReference>
<proteinExistence type="predicted"/>
<sequence>MSTRKGGVTKGAPKHQNKTAYKHNRASKKTLHILSLPINGLCKSCRDVLEWRKKFRKYKPLTTPKKCVSCEQRAIREAYHVICDDCCRRDNVCSKCLKPRALVEDGGLTHAERQRLEEEERHHIQSLRERERRSYLRNKERGDKNDDNDSDSDSDAESDHEVAPGQRHAAASSDDEDDDEDDYSTEPGTDDEDDDEHHDDSDDESDEGGEGDEEEEIPLPLTNIANISLSN</sequence>
<dbReference type="PANTHER" id="PTHR22876">
    <property type="entry name" value="ZGC:101016"/>
    <property type="match status" value="1"/>
</dbReference>